<dbReference type="AlphaFoldDB" id="A0A1H1PAV4"/>
<evidence type="ECO:0000313" key="1">
    <source>
        <dbReference type="EMBL" id="SDS08381.1"/>
    </source>
</evidence>
<keyword evidence="2" id="KW-1185">Reference proteome</keyword>
<accession>A0A1H1PAV4</accession>
<sequence>MTDDGEIGWHKGQIAKDRALLEQLEAGNTAGGEAFSETQSEIDHLKAQIAQSELIVAAYEKQHPDTP</sequence>
<name>A0A1H1PAV4_9BRAD</name>
<evidence type="ECO:0000313" key="2">
    <source>
        <dbReference type="Proteomes" id="UP000243904"/>
    </source>
</evidence>
<organism evidence="1 2">
    <name type="scientific">Bradyrhizobium canariense</name>
    <dbReference type="NCBI Taxonomy" id="255045"/>
    <lineage>
        <taxon>Bacteria</taxon>
        <taxon>Pseudomonadati</taxon>
        <taxon>Pseudomonadota</taxon>
        <taxon>Alphaproteobacteria</taxon>
        <taxon>Hyphomicrobiales</taxon>
        <taxon>Nitrobacteraceae</taxon>
        <taxon>Bradyrhizobium</taxon>
    </lineage>
</organism>
<dbReference type="EMBL" id="LT629750">
    <property type="protein sequence ID" value="SDS08381.1"/>
    <property type="molecule type" value="Genomic_DNA"/>
</dbReference>
<proteinExistence type="predicted"/>
<dbReference type="RefSeq" id="WP_146686461.1">
    <property type="nucleotide sequence ID" value="NZ_LT629750.1"/>
</dbReference>
<gene>
    <name evidence="1" type="ORF">SAMN05444158_0950</name>
</gene>
<protein>
    <submittedName>
        <fullName evidence="1">Uncharacterized protein</fullName>
    </submittedName>
</protein>
<dbReference type="Proteomes" id="UP000243904">
    <property type="component" value="Chromosome I"/>
</dbReference>
<reference evidence="2" key="1">
    <citation type="submission" date="2016-10" db="EMBL/GenBank/DDBJ databases">
        <authorList>
            <person name="Varghese N."/>
            <person name="Submissions S."/>
        </authorList>
    </citation>
    <scope>NUCLEOTIDE SEQUENCE [LARGE SCALE GENOMIC DNA]</scope>
    <source>
        <strain evidence="2">GAS369</strain>
    </source>
</reference>